<dbReference type="AlphaFoldDB" id="B1VXJ8"/>
<evidence type="ECO:0000313" key="3">
    <source>
        <dbReference type="EMBL" id="BAG18464.1"/>
    </source>
</evidence>
<sequence>MTDPREGAELTETRKEFPPPSSPRPRPGVVELHRRILLAEIDRTGPDGHRRARTRRRAAVALATAAVASIATVTVVLLDSAAPPAPGSEPASRASVRLLDRAARVAAAGPAHSPRDSQFAYVKVTGHTTSLSETPTGGMKRTREDESYEQWTSVDGSSRTLQRDRGAPGTLLEAPGKGSFSSPTYRFLAGLPADPGEVLAAIYREAKLNHGEGSGSTTGPDQEAFVIIGDLLRVSVAPPQVTATLYRAAARIPGVVVVPSSVDAAGRRGVAVARAHDGERTEWIFDRETSRLLGERTVLLEDSAWGRAGTAVDATAIIAGGFTDEPGERPAEPLDGGWEKGAPPE</sequence>
<feature type="region of interest" description="Disordered" evidence="1">
    <location>
        <begin position="129"/>
        <end position="148"/>
    </location>
</feature>
<dbReference type="NCBIfam" id="NF038083">
    <property type="entry name" value="CU044_5270_fam"/>
    <property type="match status" value="1"/>
</dbReference>
<dbReference type="RefSeq" id="WP_012378681.1">
    <property type="nucleotide sequence ID" value="NC_010572.1"/>
</dbReference>
<dbReference type="Proteomes" id="UP000001685">
    <property type="component" value="Chromosome"/>
</dbReference>
<dbReference type="EMBL" id="AP009493">
    <property type="protein sequence ID" value="BAG18464.1"/>
    <property type="molecule type" value="Genomic_DNA"/>
</dbReference>
<protein>
    <recommendedName>
        <fullName evidence="5">CU044_5270 family protein</fullName>
    </recommendedName>
</protein>
<evidence type="ECO:0008006" key="5">
    <source>
        <dbReference type="Google" id="ProtNLM"/>
    </source>
</evidence>
<keyword evidence="2" id="KW-0812">Transmembrane</keyword>
<evidence type="ECO:0000313" key="4">
    <source>
        <dbReference type="Proteomes" id="UP000001685"/>
    </source>
</evidence>
<keyword evidence="2" id="KW-1133">Transmembrane helix</keyword>
<feature type="compositionally biased region" description="Basic and acidic residues" evidence="1">
    <location>
        <begin position="1"/>
        <end position="17"/>
    </location>
</feature>
<feature type="transmembrane region" description="Helical" evidence="2">
    <location>
        <begin position="58"/>
        <end position="78"/>
    </location>
</feature>
<dbReference type="KEGG" id="sgr:SGR_1635"/>
<feature type="region of interest" description="Disordered" evidence="1">
    <location>
        <begin position="322"/>
        <end position="345"/>
    </location>
</feature>
<gene>
    <name evidence="3" type="ordered locus">SGR_1635</name>
</gene>
<dbReference type="InterPro" id="IPR047789">
    <property type="entry name" value="CU044_5270-like"/>
</dbReference>
<dbReference type="eggNOG" id="ENOG5033NHJ">
    <property type="taxonomic scope" value="Bacteria"/>
</dbReference>
<evidence type="ECO:0000256" key="1">
    <source>
        <dbReference type="SAM" id="MobiDB-lite"/>
    </source>
</evidence>
<reference evidence="4" key="1">
    <citation type="journal article" date="2008" name="J. Bacteriol.">
        <title>Genome sequence of the streptomycin-producing microorganism Streptomyces griseus IFO 13350.</title>
        <authorList>
            <person name="Ohnishi Y."/>
            <person name="Ishikawa J."/>
            <person name="Hara H."/>
            <person name="Suzuki H."/>
            <person name="Ikenoya M."/>
            <person name="Ikeda H."/>
            <person name="Yamashita A."/>
            <person name="Hattori M."/>
            <person name="Horinouchi S."/>
        </authorList>
    </citation>
    <scope>NUCLEOTIDE SEQUENCE [LARGE SCALE GENOMIC DNA]</scope>
    <source>
        <strain evidence="4">JCM 4626 / NBRC 13350</strain>
    </source>
</reference>
<name>B1VXJ8_STRGG</name>
<feature type="region of interest" description="Disordered" evidence="1">
    <location>
        <begin position="153"/>
        <end position="176"/>
    </location>
</feature>
<evidence type="ECO:0000256" key="2">
    <source>
        <dbReference type="SAM" id="Phobius"/>
    </source>
</evidence>
<organism evidence="3 4">
    <name type="scientific">Streptomyces griseus subsp. griseus (strain JCM 4626 / CBS 651.72 / NBRC 13350 / KCC S-0626 / ISP 5235)</name>
    <dbReference type="NCBI Taxonomy" id="455632"/>
    <lineage>
        <taxon>Bacteria</taxon>
        <taxon>Bacillati</taxon>
        <taxon>Actinomycetota</taxon>
        <taxon>Actinomycetes</taxon>
        <taxon>Kitasatosporales</taxon>
        <taxon>Streptomycetaceae</taxon>
        <taxon>Streptomyces</taxon>
    </lineage>
</organism>
<accession>B1VXJ8</accession>
<proteinExistence type="predicted"/>
<keyword evidence="2" id="KW-0472">Membrane</keyword>
<dbReference type="HOGENOM" id="CLU_067815_1_0_11"/>
<dbReference type="PATRIC" id="fig|455632.4.peg.1656"/>
<feature type="region of interest" description="Disordered" evidence="1">
    <location>
        <begin position="1"/>
        <end position="29"/>
    </location>
</feature>